<evidence type="ECO:0000256" key="3">
    <source>
        <dbReference type="PIRSR" id="PIRSR000242-1"/>
    </source>
</evidence>
<feature type="binding site" description="axial binding residue" evidence="4">
    <location>
        <position position="486"/>
    </location>
    <ligand>
        <name>heme c</name>
        <dbReference type="ChEBI" id="CHEBI:61717"/>
        <label>7</label>
    </ligand>
    <ligandPart>
        <name>Fe</name>
        <dbReference type="ChEBI" id="CHEBI:18248"/>
    </ligandPart>
</feature>
<evidence type="ECO:0000256" key="1">
    <source>
        <dbReference type="ARBA" id="ARBA00022729"/>
    </source>
</evidence>
<dbReference type="InterPro" id="IPR036280">
    <property type="entry name" value="Multihaem_cyt_sf"/>
</dbReference>
<feature type="binding site" description="covalent" evidence="3">
    <location>
        <position position="200"/>
    </location>
    <ligand>
        <name>heme c</name>
        <dbReference type="ChEBI" id="CHEBI:61717"/>
        <label>1</label>
    </ligand>
</feature>
<feature type="binding site" description="axial binding residue" evidence="4">
    <location>
        <position position="342"/>
    </location>
    <ligand>
        <name>heme c</name>
        <dbReference type="ChEBI" id="CHEBI:61717"/>
        <label>7</label>
    </ligand>
    <ligandPart>
        <name>Fe</name>
        <dbReference type="ChEBI" id="CHEBI:18248"/>
    </ligandPart>
</feature>
<feature type="binding site" description="axial binding residue" evidence="4">
    <location>
        <position position="291"/>
    </location>
    <ligand>
        <name>heme c</name>
        <dbReference type="ChEBI" id="CHEBI:61717"/>
        <label>6</label>
    </ligand>
    <ligandPart>
        <name>Fe</name>
        <dbReference type="ChEBI" id="CHEBI:18248"/>
    </ligandPart>
</feature>
<feature type="binding site" description="covalent" evidence="3">
    <location>
        <position position="106"/>
    </location>
    <ligand>
        <name>heme c</name>
        <dbReference type="ChEBI" id="CHEBI:61717"/>
        <label>1</label>
    </ligand>
</feature>
<feature type="binding site" description="covalent" evidence="3">
    <location>
        <position position="338"/>
    </location>
    <ligand>
        <name>heme c</name>
        <dbReference type="ChEBI" id="CHEBI:61717"/>
        <label>1</label>
    </ligand>
</feature>
<dbReference type="GO" id="GO:0046872">
    <property type="term" value="F:metal ion binding"/>
    <property type="evidence" value="ECO:0007669"/>
    <property type="project" value="UniProtKB-UniRule"/>
</dbReference>
<feature type="binding site" description="axial binding residue" evidence="4">
    <location>
        <position position="128"/>
    </location>
    <ligand>
        <name>heme c</name>
        <dbReference type="ChEBI" id="CHEBI:61717"/>
        <label>3</label>
    </ligand>
    <ligandPart>
        <name>Fe</name>
        <dbReference type="ChEBI" id="CHEBI:18248"/>
    </ligandPart>
</feature>
<dbReference type="EC" id="1.7.2.6" evidence="2"/>
<feature type="binding site" description="covalent" evidence="3">
    <location>
        <position position="174"/>
    </location>
    <ligand>
        <name>heme c</name>
        <dbReference type="ChEBI" id="CHEBI:61717"/>
        <label>1</label>
    </ligand>
</feature>
<dbReference type="PIRSF" id="PIRSF000242">
    <property type="entry name" value="HAO"/>
    <property type="match status" value="1"/>
</dbReference>
<feature type="binding site" description="axial binding residue" evidence="4">
    <location>
        <position position="271"/>
    </location>
    <ligand>
        <name>heme c</name>
        <dbReference type="ChEBI" id="CHEBI:61717"/>
        <label>5</label>
    </ligand>
    <ligandPart>
        <name>Fe</name>
        <dbReference type="ChEBI" id="CHEBI:18248"/>
    </ligandPart>
</feature>
<keyword evidence="2" id="KW-0560">Oxidoreductase</keyword>
<feature type="binding site" description="covalent" evidence="3">
    <location>
        <position position="267"/>
    </location>
    <ligand>
        <name>heme c</name>
        <dbReference type="ChEBI" id="CHEBI:61717"/>
        <label>1</label>
    </ligand>
</feature>
<feature type="binding site" description="axial binding residue" evidence="4">
    <location>
        <position position="232"/>
    </location>
    <ligand>
        <name>heme c</name>
        <dbReference type="ChEBI" id="CHEBI:61717"/>
        <label>6</label>
    </ligand>
    <ligandPart>
        <name>Fe</name>
        <dbReference type="ChEBI" id="CHEBI:18248"/>
    </ligandPart>
</feature>
<dbReference type="EMBL" id="VMNH01000023">
    <property type="protein sequence ID" value="TVO70740.1"/>
    <property type="molecule type" value="Genomic_DNA"/>
</dbReference>
<dbReference type="RefSeq" id="WP_144359877.1">
    <property type="nucleotide sequence ID" value="NZ_VMNH01000023.1"/>
</dbReference>
<feature type="binding site" description="axial binding residue" evidence="4">
    <location>
        <position position="307"/>
    </location>
    <ligand>
        <name>heme c</name>
        <dbReference type="ChEBI" id="CHEBI:61717"/>
        <label>8</label>
    </ligand>
    <ligandPart>
        <name>Fe</name>
        <dbReference type="ChEBI" id="CHEBI:18248"/>
    </ligandPart>
</feature>
<feature type="binding site" description="axial binding residue" evidence="4">
    <location>
        <position position="204"/>
    </location>
    <ligand>
        <name>heme c</name>
        <dbReference type="ChEBI" id="CHEBI:61717"/>
        <label>3</label>
    </ligand>
    <ligandPart>
        <name>Fe</name>
        <dbReference type="ChEBI" id="CHEBI:18248"/>
    </ligandPart>
</feature>
<dbReference type="OrthoDB" id="9814800at2"/>
<feature type="binding site" description="covalent" evidence="3">
    <location>
        <position position="270"/>
    </location>
    <ligand>
        <name>heme c</name>
        <dbReference type="ChEBI" id="CHEBI:61717"/>
        <label>1</label>
    </ligand>
</feature>
<keyword evidence="2 4" id="KW-0479">Metal-binding</keyword>
<comment type="catalytic activity">
    <reaction evidence="2">
        <text>hydroxylamine + 3 Fe(III)-[cytochrome c] = nitric oxide + 3 Fe(II)-[cytochrome c] + 3 H(+)</text>
        <dbReference type="Rhea" id="RHEA:45036"/>
        <dbReference type="Rhea" id="RHEA-COMP:10350"/>
        <dbReference type="Rhea" id="RHEA-COMP:14399"/>
        <dbReference type="ChEBI" id="CHEBI:15378"/>
        <dbReference type="ChEBI" id="CHEBI:15429"/>
        <dbReference type="ChEBI" id="CHEBI:16480"/>
        <dbReference type="ChEBI" id="CHEBI:29033"/>
        <dbReference type="ChEBI" id="CHEBI:29034"/>
    </reaction>
</comment>
<feature type="binding site" description="axial binding residue" evidence="4">
    <location>
        <position position="178"/>
    </location>
    <ligand>
        <name>heme c</name>
        <dbReference type="ChEBI" id="CHEBI:61717"/>
        <label>2</label>
    </ligand>
    <ligandPart>
        <name>Fe</name>
        <dbReference type="ChEBI" id="CHEBI:18248"/>
    </ligandPart>
</feature>
<keyword evidence="6" id="KW-1185">Reference proteome</keyword>
<feature type="binding site" description="covalent" evidence="3">
    <location>
        <position position="387"/>
    </location>
    <ligand>
        <name>heme c</name>
        <dbReference type="ChEBI" id="CHEBI:61717"/>
        <label>8</label>
    </ligand>
</feature>
<keyword evidence="2 4" id="KW-0408">Iron</keyword>
<dbReference type="PANTHER" id="PTHR35038">
    <property type="entry name" value="DISSIMILATORY SULFITE REDUCTASE SIRA"/>
    <property type="match status" value="1"/>
</dbReference>
<evidence type="ECO:0000256" key="2">
    <source>
        <dbReference type="PIRNR" id="PIRNR000242"/>
    </source>
</evidence>
<evidence type="ECO:0000313" key="6">
    <source>
        <dbReference type="Proteomes" id="UP000316649"/>
    </source>
</evidence>
<feature type="binding site" description="covalent" evidence="3">
    <location>
        <position position="260"/>
    </location>
    <ligand>
        <name>heme c</name>
        <dbReference type="ChEBI" id="CHEBI:61717"/>
        <label>1</label>
    </ligand>
</feature>
<dbReference type="Proteomes" id="UP000316649">
    <property type="component" value="Unassembled WGS sequence"/>
</dbReference>
<feature type="binding site" description="covalent" evidence="3">
    <location>
        <position position="203"/>
    </location>
    <ligand>
        <name>heme c</name>
        <dbReference type="ChEBI" id="CHEBI:61717"/>
        <label>1</label>
    </ligand>
</feature>
<evidence type="ECO:0000313" key="5">
    <source>
        <dbReference type="EMBL" id="TVO70740.1"/>
    </source>
</evidence>
<feature type="binding site" description="covalent" evidence="3">
    <location>
        <position position="341"/>
    </location>
    <ligand>
        <name>heme c</name>
        <dbReference type="ChEBI" id="CHEBI:61717"/>
        <label>1</label>
    </ligand>
</feature>
<feature type="binding site" description="covalent" evidence="3">
    <location>
        <position position="257"/>
    </location>
    <ligand>
        <name>heme c</name>
        <dbReference type="ChEBI" id="CHEBI:61717"/>
        <label>1</label>
    </ligand>
</feature>
<dbReference type="GO" id="GO:0047991">
    <property type="term" value="F:hydroxylamine oxidase activity"/>
    <property type="evidence" value="ECO:0007669"/>
    <property type="project" value="UniProtKB-UniRule"/>
</dbReference>
<comment type="caution">
    <text evidence="5">The sequence shown here is derived from an EMBL/GenBank/DDBJ whole genome shotgun (WGS) entry which is preliminary data.</text>
</comment>
<protein>
    <recommendedName>
        <fullName evidence="2">Hydroxylamine oxidoreductase</fullName>
        <shortName evidence="2">HAO</shortName>
        <ecNumber evidence="2">1.7.2.6</ecNumber>
    </recommendedName>
</protein>
<feature type="binding site" description="covalent" evidence="3">
    <location>
        <position position="287"/>
    </location>
    <ligand>
        <name>heme c</name>
        <dbReference type="ChEBI" id="CHEBI:61717"/>
        <label>1</label>
    </ligand>
</feature>
<feature type="binding site" description="axial binding residue" evidence="4">
    <location>
        <position position="351"/>
    </location>
    <ligand>
        <name>heme c</name>
        <dbReference type="ChEBI" id="CHEBI:61717"/>
        <label>5</label>
    </ligand>
    <ligandPart>
        <name>Fe</name>
        <dbReference type="ChEBI" id="CHEBI:18248"/>
    </ligandPart>
</feature>
<dbReference type="InterPro" id="IPR051829">
    <property type="entry name" value="Multiheme_Cytochr_ET"/>
</dbReference>
<reference evidence="5 6" key="1">
    <citation type="submission" date="2019-07" db="EMBL/GenBank/DDBJ databases">
        <title>The pathways for chlorine oxyanion respiration interact through the shared metabolite chlorate.</title>
        <authorList>
            <person name="Barnum T.P."/>
            <person name="Cheng Y."/>
            <person name="Hill K.A."/>
            <person name="Lucas L.N."/>
            <person name="Carlson H.K."/>
            <person name="Coates J.D."/>
        </authorList>
    </citation>
    <scope>NUCLEOTIDE SEQUENCE [LARGE SCALE GENOMIC DNA]</scope>
    <source>
        <strain evidence="5 6">BK-1</strain>
    </source>
</reference>
<dbReference type="SUPFAM" id="SSF48695">
    <property type="entry name" value="Multiheme cytochromes"/>
    <property type="match status" value="1"/>
</dbReference>
<feature type="binding site" description="covalent" evidence="3">
    <location>
        <position position="109"/>
    </location>
    <ligand>
        <name>heme c</name>
        <dbReference type="ChEBI" id="CHEBI:61717"/>
        <label>1</label>
    </ligand>
</feature>
<feature type="binding site" description="axial binding residue" evidence="4">
    <location>
        <position position="261"/>
    </location>
    <ligand>
        <name>heme c</name>
        <dbReference type="ChEBI" id="CHEBI:61717"/>
        <label>4</label>
    </ligand>
    <ligandPart>
        <name>Fe</name>
        <dbReference type="ChEBI" id="CHEBI:18248"/>
    </ligandPart>
</feature>
<name>A0A557S002_9GAMM</name>
<dbReference type="FunFam" id="1.10.780.10:FF:000001">
    <property type="entry name" value="Hydroxylamine oxidoreductase"/>
    <property type="match status" value="1"/>
</dbReference>
<evidence type="ECO:0000256" key="4">
    <source>
        <dbReference type="PIRSR" id="PIRSR000242-2"/>
    </source>
</evidence>
<dbReference type="Pfam" id="PF13447">
    <property type="entry name" value="Multi-haem_cyto"/>
    <property type="match status" value="1"/>
</dbReference>
<feature type="binding site" description="axial binding residue" evidence="4">
    <location>
        <position position="188"/>
    </location>
    <ligand>
        <name>heme c</name>
        <dbReference type="ChEBI" id="CHEBI:61717"/>
        <label>1</label>
    </ligand>
    <ligandPart>
        <name>Fe</name>
        <dbReference type="ChEBI" id="CHEBI:18248"/>
    </ligandPart>
</feature>
<feature type="binding site" description="covalent" evidence="3">
    <location>
        <position position="290"/>
    </location>
    <ligand>
        <name>heme c</name>
        <dbReference type="ChEBI" id="CHEBI:61717"/>
        <label>1</label>
    </ligand>
</feature>
<gene>
    <name evidence="5" type="ORF">FHP88_14845</name>
</gene>
<dbReference type="Gene3D" id="1.20.850.10">
    <property type="entry name" value="Hydroxylamine Oxidoreductase, Chain A, domain 2"/>
    <property type="match status" value="1"/>
</dbReference>
<dbReference type="Gene3D" id="1.10.780.10">
    <property type="entry name" value="Hydroxylamine Oxidoreductase, Chain A, domain 1"/>
    <property type="match status" value="1"/>
</dbReference>
<proteinExistence type="predicted"/>
<accession>A0A557S002</accession>
<keyword evidence="1" id="KW-0732">Signal</keyword>
<dbReference type="AlphaFoldDB" id="A0A557S002"/>
<feature type="binding site" description="covalent" evidence="3">
    <location>
        <position position="177"/>
    </location>
    <ligand>
        <name>heme c</name>
        <dbReference type="ChEBI" id="CHEBI:61717"/>
        <label>1</label>
    </ligand>
</feature>
<feature type="binding site" description="axial binding residue" evidence="4">
    <location>
        <position position="391"/>
    </location>
    <ligand>
        <name>heme c</name>
        <dbReference type="ChEBI" id="CHEBI:61717"/>
        <label>8</label>
    </ligand>
    <ligandPart>
        <name>Fe</name>
        <dbReference type="ChEBI" id="CHEBI:18248"/>
    </ligandPart>
</feature>
<comment type="cofactor">
    <cofactor evidence="2">
        <name>heme c</name>
        <dbReference type="ChEBI" id="CHEBI:61717"/>
    </cofactor>
    <text evidence="2">Binds 8 heme c groups per subunit. One of them, heme-4, is an atypical heme c (unusual heme c binding motif CXXXXCH) and is called P460. Catalysis takes place at heme-4/P460. The other c-type hemes mediate electron transfer to the external electron acceptor, which is a cytochrome c-type protein.</text>
</comment>
<sequence length="577" mass="64639">MCSTKKRNLLIASKLLLVLIGILTLSPTWGDIPKETYKALGLNEESASPKQLYDKLVDRYTDPKQGAGKGKFADKWEPMSIDQYFNPLSFYKPPTTETHASTGQECITCHEDRDETPGAVAAWRKSTHSNLTALRNLPPDDPRYYKKALLEEAEKNLRSLGKLDKHEQLNQVSCIDCHVGIGAKKGKHDKDLRMPDAAVCGQCHLKQFAERESERDTMDWPQDQWPDGRPSHALGYQANVELATWAAIEEREIASGCTMCHVNAPKCDTCHSRHQFSAAEARKPEACATCHNGVDHNEYEQFLLSKHGTVYQAHGDGWDWEQPLEKAIEKGGQTGPTCALCHMEYKGKFGHNVVRKVRWAFNPTPAIADNLNHKWFKEREEAWIDTCDTCHSPKFAKSYFEIIDGSIKQGIAKEQEAKAVLTKLYDDGLLPGQKTNRPKPPEPIEDAPGGFFQLFWAKGNNPTTIERDHAQMWEHDLIKLYKGVTHGSPGGYTYTEGWSPLIGDYARIMDEDTKLRDMAALKKRVADLEASSKHSMFNLDTFEKKASIGGLGGGLLLAGSLAMIGVRRRKEQSGEEA</sequence>
<organism evidence="5 6">
    <name type="scientific">Sedimenticola selenatireducens</name>
    <dbReference type="NCBI Taxonomy" id="191960"/>
    <lineage>
        <taxon>Bacteria</taxon>
        <taxon>Pseudomonadati</taxon>
        <taxon>Pseudomonadota</taxon>
        <taxon>Gammaproteobacteria</taxon>
        <taxon>Chromatiales</taxon>
        <taxon>Sedimenticolaceae</taxon>
        <taxon>Sedimenticola</taxon>
    </lineage>
</organism>
<keyword evidence="2 3" id="KW-0349">Heme</keyword>
<feature type="binding site" description="covalent" evidence="3">
    <location>
        <position position="390"/>
    </location>
    <ligand>
        <name>heme c</name>
        <dbReference type="ChEBI" id="CHEBI:61717"/>
        <label>1</label>
    </ligand>
</feature>
<dbReference type="InterPro" id="IPR012138">
    <property type="entry name" value="HAO"/>
</dbReference>
<comment type="catalytic activity">
    <reaction evidence="2">
        <text>hydroxylamine + 4 Fe(III)-[cytochrome c] + H2O = 4 Fe(II)-[cytochrome c] + nitrite + 5 H(+)</text>
        <dbReference type="Rhea" id="RHEA:45032"/>
        <dbReference type="Rhea" id="RHEA-COMP:10350"/>
        <dbReference type="Rhea" id="RHEA-COMP:14399"/>
        <dbReference type="ChEBI" id="CHEBI:15377"/>
        <dbReference type="ChEBI" id="CHEBI:15378"/>
        <dbReference type="ChEBI" id="CHEBI:15429"/>
        <dbReference type="ChEBI" id="CHEBI:16301"/>
        <dbReference type="ChEBI" id="CHEBI:29033"/>
        <dbReference type="ChEBI" id="CHEBI:29034"/>
    </reaction>
</comment>
<comment type="function">
    <text evidence="2">Catalyzes the oxidation of hydroxylamine to nitrite. The electrons released in the reaction are partitioned to ammonium monooxygenase and to the respiratory chain. The immediate acceptor of electrons from HAO is cytochrome c-554.</text>
</comment>
<feature type="binding site" description="axial binding residue" evidence="4">
    <location>
        <position position="274"/>
    </location>
    <ligand>
        <name>heme c</name>
        <dbReference type="ChEBI" id="CHEBI:61717"/>
        <label>2</label>
    </ligand>
    <ligandPart>
        <name>Fe</name>
        <dbReference type="ChEBI" id="CHEBI:18248"/>
    </ligandPart>
</feature>
<comment type="subunit">
    <text evidence="2">Homotrimer.</text>
</comment>
<dbReference type="GO" id="GO:0019331">
    <property type="term" value="P:anaerobic respiration, using ammonium as electron donor"/>
    <property type="evidence" value="ECO:0007669"/>
    <property type="project" value="UniProtKB-UniRule"/>
</dbReference>
<feature type="binding site" description="axial binding residue" evidence="4">
    <location>
        <position position="110"/>
    </location>
    <ligand>
        <name>heme c</name>
        <dbReference type="ChEBI" id="CHEBI:61717"/>
        <label>1</label>
    </ligand>
    <ligandPart>
        <name>Fe</name>
        <dbReference type="ChEBI" id="CHEBI:18248"/>
    </ligandPart>
</feature>